<dbReference type="AlphaFoldDB" id="A0AAE9WPJ4"/>
<name>A0AAE9WPJ4_PLAYO</name>
<reference evidence="1" key="1">
    <citation type="submission" date="2023-01" db="EMBL/GenBank/DDBJ databases">
        <title>Long-Read Genome Assembly and Gene Model Annotations for the Rodent Malaria Parasite Plasmodium yoelii 17XNL.</title>
        <authorList>
            <person name="Mitchell G.J."/>
            <person name="Sebastian A."/>
            <person name="Albert I."/>
            <person name="Lindner S.E."/>
        </authorList>
    </citation>
    <scope>NUCLEOTIDE SEQUENCE</scope>
    <source>
        <strain evidence="1">17XNL clone 1.1</strain>
    </source>
</reference>
<gene>
    <name evidence="1" type="ORF">Py17XNL_000704220</name>
</gene>
<dbReference type="EMBL" id="CP115531">
    <property type="protein sequence ID" value="WBY56360.1"/>
    <property type="molecule type" value="Genomic_DNA"/>
</dbReference>
<evidence type="ECO:0000313" key="2">
    <source>
        <dbReference type="Proteomes" id="UP001054126"/>
    </source>
</evidence>
<evidence type="ECO:0000313" key="1">
    <source>
        <dbReference type="EMBL" id="WBY56360.1"/>
    </source>
</evidence>
<sequence length="1170" mass="134180">MKLSILFYVVASWYASEIQGKLHDVFVPKNISLFKNNHRNDSKLEHSNKNTFDNFEKKLLNDSNSINVMFDPRMKKVVPSKMRKQHIVGGFTQNSVDQADVEKGKYETGKNKQTTIIANAFTTILIYYLNPLRFVENMNKQMVVLAKEMNYALKNEKHTTLEGYNRLTSIMKESLATMYSIDSIKNANIVNFSKYNTDWYAKATMKDKYDAAKHIQNTIDKLFKPSNKKKSVKEKKIDENIKQLETDLLLQRFVMDNSNVSMLLKKYEDSGDDKYMAPSYTDVCNQLGHPILSYVFESTYKHSVNNKLDSFKKYLPKLTTKLTKMVENGHIILVDRRFEQSLDAFKNKVSNLMNKKVGFIDMCSKKCFDDTVEINYKLDKYDIKLSPQDTNQRRGDLTRMVLYYYKEIINHIEANADIVLIMLLHLSSSAKTIESGRLDIDIAQTTDKHNLIHLAIENDKKLKHSLLKIAPFKFFRDPQDKSYSASIFAIDDIMKTCSLSKKFKNYDSLYEKTKGLWDEIQNLYSASYGFVPSKKIKTQSFITSKIRNVGFLFRWLNNNEYTSSDVNFLGKNYSPFVSLSLQLTFFINTMIEQYESSFLGNFSAAIKKIFTLGKSGANPKNYDDLINFSETDYLLRTKKADAVQRIINQTIKILKKKFFSGEYTPTLFAQYVSLFLSLWVFEGEKDISMNNPNISRFKKIFFLSFLVHNSGVVEKATEIICKSCQKKTKKIVLGCIDDYGGKTKRKILGIFSKKCKPAIVPIEKKSVRKILKVLMTTLSDPLDILKIAVDLSTRCKYYDDSSSKKKKHKENYDLFVKSELSLRHTCAVVTKKLVQKSIKRVSRLKDFSEAPSIIEQTLDSVQYLKMRNHRDPNSSFTVLCPFMQGTDKHIRDLERSQIISYVLKNVGIYNLFKGKLHNLFSKSINIKEGVKSDSVVTVKVGGRKFNGNLFVGGYNLNVNDIDQNTLHIGLSKSRKVYNGTKFVDELDILKEEGIKDIIVKGIDEDNERLYVLSTGERVSEFDYAKENPNANIIIFDGNNYISSYALREIGLENERIVWAGNTVGWTAEFALGNISDRPIPIFDGSAWILLDKLSIKNILGNFLPKNVNGNLLAKDINFIILNKDGKAILKNTMPIVNLKNATFTLNGILNFVIKAEKGNDNEIIVHTRIP</sequence>
<proteinExistence type="predicted"/>
<organism evidence="1 2">
    <name type="scientific">Plasmodium yoelii yoelii</name>
    <dbReference type="NCBI Taxonomy" id="73239"/>
    <lineage>
        <taxon>Eukaryota</taxon>
        <taxon>Sar</taxon>
        <taxon>Alveolata</taxon>
        <taxon>Apicomplexa</taxon>
        <taxon>Aconoidasida</taxon>
        <taxon>Haemosporida</taxon>
        <taxon>Plasmodiidae</taxon>
        <taxon>Plasmodium</taxon>
        <taxon>Plasmodium (Vinckeia)</taxon>
    </lineage>
</organism>
<accession>A0AAE9WPJ4</accession>
<dbReference type="Proteomes" id="UP001054126">
    <property type="component" value="Chromosome 7"/>
</dbReference>
<protein>
    <submittedName>
        <fullName evidence="1">Rhoptry neck protein 5</fullName>
    </submittedName>
</protein>